<feature type="compositionally biased region" description="Polar residues" evidence="6">
    <location>
        <begin position="82"/>
        <end position="92"/>
    </location>
</feature>
<feature type="compositionally biased region" description="Polar residues" evidence="6">
    <location>
        <begin position="1"/>
        <end position="10"/>
    </location>
</feature>
<dbReference type="GO" id="GO:0005739">
    <property type="term" value="C:mitochondrion"/>
    <property type="evidence" value="ECO:0007669"/>
    <property type="project" value="UniProtKB-SubCell"/>
</dbReference>
<evidence type="ECO:0000256" key="1">
    <source>
        <dbReference type="ARBA" id="ARBA00004173"/>
    </source>
</evidence>
<comment type="function">
    <text evidence="4">May be involved in protection from oxidative damage.</text>
</comment>
<organism evidence="8 9">
    <name type="scientific">Ramularia collo-cygni</name>
    <dbReference type="NCBI Taxonomy" id="112498"/>
    <lineage>
        <taxon>Eukaryota</taxon>
        <taxon>Fungi</taxon>
        <taxon>Dikarya</taxon>
        <taxon>Ascomycota</taxon>
        <taxon>Pezizomycotina</taxon>
        <taxon>Dothideomycetes</taxon>
        <taxon>Dothideomycetidae</taxon>
        <taxon>Mycosphaerellales</taxon>
        <taxon>Mycosphaerellaceae</taxon>
        <taxon>Ramularia</taxon>
    </lineage>
</organism>
<dbReference type="Pfam" id="PF07534">
    <property type="entry name" value="TLD"/>
    <property type="match status" value="2"/>
</dbReference>
<dbReference type="PROSITE" id="PS51886">
    <property type="entry name" value="TLDC"/>
    <property type="match status" value="1"/>
</dbReference>
<accession>A0A2D3VGQ9</accession>
<evidence type="ECO:0000313" key="9">
    <source>
        <dbReference type="Proteomes" id="UP000225277"/>
    </source>
</evidence>
<evidence type="ECO:0000313" key="8">
    <source>
        <dbReference type="EMBL" id="CZT23351.1"/>
    </source>
</evidence>
<feature type="domain" description="TLDc" evidence="7">
    <location>
        <begin position="131"/>
        <end position="358"/>
    </location>
</feature>
<dbReference type="GO" id="GO:0005634">
    <property type="term" value="C:nucleus"/>
    <property type="evidence" value="ECO:0007669"/>
    <property type="project" value="TreeGrafter"/>
</dbReference>
<feature type="compositionally biased region" description="Polar residues" evidence="6">
    <location>
        <begin position="256"/>
        <end position="268"/>
    </location>
</feature>
<feature type="region of interest" description="Disordered" evidence="6">
    <location>
        <begin position="252"/>
        <end position="275"/>
    </location>
</feature>
<protein>
    <recommendedName>
        <fullName evidence="5">Oxidation resistance protein 1</fullName>
    </recommendedName>
</protein>
<feature type="region of interest" description="Disordered" evidence="6">
    <location>
        <begin position="82"/>
        <end position="121"/>
    </location>
</feature>
<dbReference type="GeneID" id="35604140"/>
<evidence type="ECO:0000259" key="7">
    <source>
        <dbReference type="PROSITE" id="PS51886"/>
    </source>
</evidence>
<evidence type="ECO:0000256" key="4">
    <source>
        <dbReference type="ARBA" id="ARBA00037112"/>
    </source>
</evidence>
<dbReference type="EMBL" id="FJUY01000016">
    <property type="protein sequence ID" value="CZT23351.1"/>
    <property type="molecule type" value="Genomic_DNA"/>
</dbReference>
<keyword evidence="9" id="KW-1185">Reference proteome</keyword>
<dbReference type="PANTHER" id="PTHR23354">
    <property type="entry name" value="NUCLEOLAR PROTEIN 7/ESTROGEN RECEPTOR COACTIVATOR-RELATED"/>
    <property type="match status" value="1"/>
</dbReference>
<gene>
    <name evidence="8" type="ORF">RCC_09064</name>
</gene>
<feature type="compositionally biased region" description="Low complexity" evidence="6">
    <location>
        <begin position="11"/>
        <end position="20"/>
    </location>
</feature>
<dbReference type="Proteomes" id="UP000225277">
    <property type="component" value="Unassembled WGS sequence"/>
</dbReference>
<dbReference type="STRING" id="112498.A0A2D3VGQ9"/>
<dbReference type="InterPro" id="IPR006571">
    <property type="entry name" value="TLDc_dom"/>
</dbReference>
<dbReference type="RefSeq" id="XP_023630075.1">
    <property type="nucleotide sequence ID" value="XM_023774307.1"/>
</dbReference>
<comment type="similarity">
    <text evidence="2">Belongs to the OXR1 family.</text>
</comment>
<sequence>MSNVTDLRNNSTSFTSSTSTDNHARPPLQAPQERNNRSSFLFSSLSSAASYLADPVRYTVSGLVRRISEDEAPTPLAQALSANYNGSMTDPTTGVYHPQKPIMRRKSPFQPPPLTPLTLDGYKRSTTGSARLLKRAVAEEIRLLVPPRLQLQDTWHLTYSLEQDGSTLSTLYSLCDAHRGKRGGFVVVVRDGSGGIFGAYLSDAPRVQPHYFGSGECFLWRALVLPALPDLADLPPPPSADTTHAQRMTTVGMGSRTPSTASLASLNVPTGKKTNGLPAKKEQRIRFKAFPYTGENDFSIFCQQEYLSVGGGDGHYGLWLGQSLSEGVSQTCPTFGNEGLSEEGSKFEVLGVEVWYIGS</sequence>
<dbReference type="OrthoDB" id="26679at2759"/>
<evidence type="ECO:0000256" key="6">
    <source>
        <dbReference type="SAM" id="MobiDB-lite"/>
    </source>
</evidence>
<feature type="region of interest" description="Disordered" evidence="6">
    <location>
        <begin position="1"/>
        <end position="35"/>
    </location>
</feature>
<comment type="subcellular location">
    <subcellularLocation>
        <location evidence="1">Mitochondrion</location>
    </subcellularLocation>
</comment>
<evidence type="ECO:0000256" key="5">
    <source>
        <dbReference type="ARBA" id="ARBA00040604"/>
    </source>
</evidence>
<proteinExistence type="inferred from homology"/>
<reference evidence="8 9" key="1">
    <citation type="submission" date="2016-03" db="EMBL/GenBank/DDBJ databases">
        <authorList>
            <person name="Ploux O."/>
        </authorList>
    </citation>
    <scope>NUCLEOTIDE SEQUENCE [LARGE SCALE GENOMIC DNA]</scope>
    <source>
        <strain evidence="8 9">URUG2</strain>
    </source>
</reference>
<dbReference type="AlphaFoldDB" id="A0A2D3VGQ9"/>
<dbReference type="PANTHER" id="PTHR23354:SF62">
    <property type="entry name" value="MUSTARD, ISOFORM V"/>
    <property type="match status" value="1"/>
</dbReference>
<evidence type="ECO:0000256" key="2">
    <source>
        <dbReference type="ARBA" id="ARBA00009540"/>
    </source>
</evidence>
<name>A0A2D3VGQ9_9PEZI</name>
<dbReference type="GO" id="GO:0006979">
    <property type="term" value="P:response to oxidative stress"/>
    <property type="evidence" value="ECO:0007669"/>
    <property type="project" value="TreeGrafter"/>
</dbReference>
<dbReference type="SMART" id="SM00584">
    <property type="entry name" value="TLDc"/>
    <property type="match status" value="1"/>
</dbReference>
<keyword evidence="3" id="KW-0496">Mitochondrion</keyword>
<evidence type="ECO:0000256" key="3">
    <source>
        <dbReference type="ARBA" id="ARBA00023128"/>
    </source>
</evidence>